<dbReference type="UniPathway" id="UPA00143"/>
<evidence type="ECO:0000256" key="5">
    <source>
        <dbReference type="ARBA" id="ARBA00022771"/>
    </source>
</evidence>
<evidence type="ECO:0000256" key="1">
    <source>
        <dbReference type="ARBA" id="ARBA00000900"/>
    </source>
</evidence>
<dbReference type="Pfam" id="PF22960">
    <property type="entry name" value="WHD_UBR1"/>
    <property type="match status" value="1"/>
</dbReference>
<protein>
    <recommendedName>
        <fullName evidence="10">E3 ubiquitin-protein ligase</fullName>
        <ecNumber evidence="10">2.3.2.27</ecNumber>
    </recommendedName>
</protein>
<comment type="catalytic activity">
    <reaction evidence="1 10">
        <text>S-ubiquitinyl-[E2 ubiquitin-conjugating enzyme]-L-cysteine + [acceptor protein]-L-lysine = [E2 ubiquitin-conjugating enzyme]-L-cysteine + N(6)-ubiquitinyl-[acceptor protein]-L-lysine.</text>
        <dbReference type="EC" id="2.3.2.27"/>
    </reaction>
</comment>
<accession>A0A1E4TUV1</accession>
<dbReference type="GO" id="GO:0061630">
    <property type="term" value="F:ubiquitin protein ligase activity"/>
    <property type="evidence" value="ECO:0007669"/>
    <property type="project" value="UniProtKB-UniRule"/>
</dbReference>
<feature type="domain" description="UBR-type" evidence="12">
    <location>
        <begin position="106"/>
        <end position="179"/>
    </location>
</feature>
<dbReference type="InterPro" id="IPR055194">
    <property type="entry name" value="UBR1-like_WH"/>
</dbReference>
<feature type="region of interest" description="Disordered" evidence="11">
    <location>
        <begin position="1167"/>
        <end position="1205"/>
    </location>
</feature>
<dbReference type="GO" id="GO:0000151">
    <property type="term" value="C:ubiquitin ligase complex"/>
    <property type="evidence" value="ECO:0007669"/>
    <property type="project" value="TreeGrafter"/>
</dbReference>
<dbReference type="GO" id="GO:0005737">
    <property type="term" value="C:cytoplasm"/>
    <property type="evidence" value="ECO:0007669"/>
    <property type="project" value="TreeGrafter"/>
</dbReference>
<name>A0A1E4TUV1_PACTA</name>
<dbReference type="STRING" id="669874.A0A1E4TUV1"/>
<gene>
    <name evidence="13" type="ORF">PACTADRAFT_50235</name>
</gene>
<feature type="region of interest" description="Disordered" evidence="11">
    <location>
        <begin position="1383"/>
        <end position="1404"/>
    </location>
</feature>
<keyword evidence="5 10" id="KW-0863">Zinc-finger</keyword>
<feature type="compositionally biased region" description="Basic and acidic residues" evidence="11">
    <location>
        <begin position="1132"/>
        <end position="1144"/>
    </location>
</feature>
<dbReference type="Proteomes" id="UP000094236">
    <property type="component" value="Unassembled WGS sequence"/>
</dbReference>
<evidence type="ECO:0000313" key="14">
    <source>
        <dbReference type="Proteomes" id="UP000094236"/>
    </source>
</evidence>
<comment type="pathway">
    <text evidence="2 10">Protein modification; protein ubiquitination.</text>
</comment>
<dbReference type="GO" id="GO:0071596">
    <property type="term" value="P:ubiquitin-dependent protein catabolic process via the N-end rule pathway"/>
    <property type="evidence" value="ECO:0007669"/>
    <property type="project" value="UniProtKB-UniRule"/>
</dbReference>
<evidence type="ECO:0000256" key="11">
    <source>
        <dbReference type="SAM" id="MobiDB-lite"/>
    </source>
</evidence>
<evidence type="ECO:0000256" key="6">
    <source>
        <dbReference type="ARBA" id="ARBA00022786"/>
    </source>
</evidence>
<keyword evidence="4 10" id="KW-0479">Metal-binding</keyword>
<dbReference type="CDD" id="cd19672">
    <property type="entry name" value="UBR-box_UBR1_like"/>
    <property type="match status" value="1"/>
</dbReference>
<feature type="zinc finger region" description="UBR-type" evidence="9">
    <location>
        <begin position="106"/>
        <end position="179"/>
    </location>
</feature>
<dbReference type="Pfam" id="PF02617">
    <property type="entry name" value="ClpS"/>
    <property type="match status" value="1"/>
</dbReference>
<dbReference type="GO" id="GO:0008270">
    <property type="term" value="F:zinc ion binding"/>
    <property type="evidence" value="ECO:0007669"/>
    <property type="project" value="UniProtKB-UniRule"/>
</dbReference>
<sequence length="2041" mass="235027">MTSIEENVKSLKGTLASLAKLFEYTRTDSNKAIINDLVMQLLYFTATNGGKHLHDLFPNKNNFPDNVSEILRGATAAGPFPKIADKFYVDGKEGKLSDINPIHTGRPCSKKFKKGEPIYRCHDCGFDDTCVLCTYCFNKKEHEGHQVYVSIASASNEGICDCGDPEAWTRELHCNCEYQNTGKKSKRDVVVEDDLKMSIKATIDLVLNFIIEVMIHTNHTLPEVHKNLKSSSTLKGLTIDFSDDASFQDVEDQNNRSFCLILWNDEFHNYREANDRIQAVLECDEGLAHRVALNVDKEGRALLKNETDIDSIIDSYYIVQRNGLTATIHSSRDYFKQELIKDIVDWLTQFINFPIFEIQSVIRQIFCESMTEAFDTTNTVVPTYLSSISFNLSKEKECFERGLLTDQNKIPRGGLTKFSKDEYAVGDLKNAIDKLLVADDKPLANSRLQYLMYFDVRYWKSLRKAIHNIITPVLVSNLSYKPVFAEQFVEIYPHLLNNRAYLDREWLLNIIQDTTVQLFTCPKTSLNILVNGNLGSILGPVIQLFEKNRSITENNDIIWRRRPILSPSDNISRSIMATESRSLSDIVQLIECPNINSFKEEHLCILKNQNLALLILLLEKFQSNWKIKRKEGEHVLTESTEFTVYFELNSILYSLVKKIGQILLKVNKENETSKQIVTNSIILLNNFLQLNYRKEKIIEQGDFTVMDFVVAKEEVGFMNPVNSLLSYVLEYSKWTDTAILNDKIISFSLQRNEVRHHDNNICDFLRISDISLRAIVLCSQIKSGFWVRNGMLVGKQEALYTGSFMSEGGFLRDIHLEQCSIMVEPSLKRSLFNFLDRFDLLNWFLNKEQIEETKYDEKVYYIIEELIIFFYDLLTNRLPFRYELTEEQKEELKIKNLISFSLCREPLTYSKLTENFPPMALEHPKFYDILQEVSDFSPPRGLSDSGLYRLKDWVYKTLDPLSAFVDSSDFQETANAIRTELSNHSHVKADDIVLQPRIAKLEYPGVFENFERVSKFFKTMQFAKLLYKLLQVSVDTDNEGFLPNLLHLVHAIILDDEISNGKNHQLQSIIEIPICNLLLMIIESQSISQSNIKKAEVILDLLFQKDETIIESSLIDCFGEEHIKSYRKSKPKNGEASESREEKRKRLAQHRRAKIMKKFEEQQRQFANKNKKLLSPESPESSKERNNNAIDKEGDSIMKDESEADESSEIRTCILCQMPENNEELFGLPCFINKSSIFWKVPLNDSAAIKLNFNEWNNQNAINDDEINHGRRVFDEINNKKRKRIDSRESHAEALFHHEASNPTESPIEEHQDNNIEDEGFHDALEHVESDYDDVINAYDDIIVDEIEYNNNDSENDTPMGEGIDIEIDHDREEGHSVEDVQEDYQNHTQQGQSETTDGSNISKEFGKSVDKRYVISTCGHGMHYKCFNQYVKTAISYTVGYQCPLCRTLSNSFIPSFIKPSLPKEFEIEGEPISSKYNQIVVQKNGKNTEKICSLFINEQFLQNLIRPSAIKDKLLKDLCLTIKENQILEKIYSDKTNYFSNIQSLSILIGNTIQVHEITSRFLSKDEDFNEVEISKTDNTLLTSLIQFRTLLTCCKKELVKATVTELMEYEVLWKEKFLHVGLFTELIMLSFQCDESLQTLIQFNVTKNFTIILTSLLDRCQKDDGSITILICANGDEYDCKEDLTFLQTLIVEKFFENKNEYLPELITCIKSYKFNNVQKSKNSFLVGLYLAIIRSMLPFYRQLYSFIRLLKPSFKIKSNDNNHLKNKNDLIISQMKEISSYLKIGTLCELSETILSNESKLEFNVFDNVLHSKIPKFRANGILTLEYSGVIRLIDLPMQLDKFLEVPPAVLKKTDSRATDSGATVSTSSVTSNAEGSLSYTSNPINLQYSICLLCGNKVDLNTPSTLTDQLIRHFLLDCEKSARLLSIFFNPFKNIIVVILKFNSSTNLVSKFLLPSPYLNRHGESNFRRGEFNGLLNVKRFHELNKMWLNQGLYAFLSRTAICSRNVLQGGGINMEQLPNDEFDMLTDQEVGFMEW</sequence>
<dbReference type="FunFam" id="2.10.110.30:FF:000002">
    <property type="entry name" value="Putative e3 ubiquitin-protein ligase ubr3"/>
    <property type="match status" value="1"/>
</dbReference>
<dbReference type="InterPro" id="IPR003126">
    <property type="entry name" value="Znf_UBR"/>
</dbReference>
<dbReference type="PROSITE" id="PS51157">
    <property type="entry name" value="ZF_UBR"/>
    <property type="match status" value="1"/>
</dbReference>
<proteinExistence type="inferred from homology"/>
<keyword evidence="3 10" id="KW-0808">Transferase</keyword>
<evidence type="ECO:0000256" key="7">
    <source>
        <dbReference type="ARBA" id="ARBA00022833"/>
    </source>
</evidence>
<comment type="function">
    <text evidence="10">Ubiquitin ligase protein which is a component of the N-end rule pathway. Recognizes and binds to proteins bearing specific N-terminal residues that are destabilizing according to the N-end rule, leading to their ubiquitination and subsequent degradation.</text>
</comment>
<comment type="similarity">
    <text evidence="8 10">Belongs to the E3 ubiquitin-protein ligase UBR1-like family.</text>
</comment>
<evidence type="ECO:0000256" key="9">
    <source>
        <dbReference type="PROSITE-ProRule" id="PRU00508"/>
    </source>
</evidence>
<dbReference type="EC" id="2.3.2.27" evidence="10"/>
<organism evidence="13 14">
    <name type="scientific">Pachysolen tannophilus NRRL Y-2460</name>
    <dbReference type="NCBI Taxonomy" id="669874"/>
    <lineage>
        <taxon>Eukaryota</taxon>
        <taxon>Fungi</taxon>
        <taxon>Dikarya</taxon>
        <taxon>Ascomycota</taxon>
        <taxon>Saccharomycotina</taxon>
        <taxon>Pichiomycetes</taxon>
        <taxon>Pachysolenaceae</taxon>
        <taxon>Pachysolen</taxon>
    </lineage>
</organism>
<dbReference type="Pfam" id="PF02207">
    <property type="entry name" value="zf-UBR"/>
    <property type="match status" value="1"/>
</dbReference>
<dbReference type="SUPFAM" id="SSF57850">
    <property type="entry name" value="RING/U-box"/>
    <property type="match status" value="1"/>
</dbReference>
<evidence type="ECO:0000256" key="3">
    <source>
        <dbReference type="ARBA" id="ARBA00022679"/>
    </source>
</evidence>
<keyword evidence="7 10" id="KW-0862">Zinc</keyword>
<evidence type="ECO:0000256" key="2">
    <source>
        <dbReference type="ARBA" id="ARBA00004906"/>
    </source>
</evidence>
<evidence type="ECO:0000256" key="4">
    <source>
        <dbReference type="ARBA" id="ARBA00022723"/>
    </source>
</evidence>
<evidence type="ECO:0000259" key="12">
    <source>
        <dbReference type="PROSITE" id="PS51157"/>
    </source>
</evidence>
<feature type="compositionally biased region" description="Basic and acidic residues" evidence="11">
    <location>
        <begin position="1180"/>
        <end position="1201"/>
    </location>
</feature>
<dbReference type="PANTHER" id="PTHR21497">
    <property type="entry name" value="UBIQUITIN LIGASE E3 ALPHA-RELATED"/>
    <property type="match status" value="1"/>
</dbReference>
<keyword evidence="6 10" id="KW-0833">Ubl conjugation pathway</keyword>
<evidence type="ECO:0000313" key="13">
    <source>
        <dbReference type="EMBL" id="ODV95521.1"/>
    </source>
</evidence>
<evidence type="ECO:0000256" key="8">
    <source>
        <dbReference type="ARBA" id="ARBA00046341"/>
    </source>
</evidence>
<dbReference type="OrthoDB" id="26387at2759"/>
<dbReference type="GO" id="GO:0016567">
    <property type="term" value="P:protein ubiquitination"/>
    <property type="evidence" value="ECO:0007669"/>
    <property type="project" value="UniProtKB-UniRule"/>
</dbReference>
<feature type="region of interest" description="Disordered" evidence="11">
    <location>
        <begin position="1126"/>
        <end position="1150"/>
    </location>
</feature>
<evidence type="ECO:0000256" key="10">
    <source>
        <dbReference type="RuleBase" id="RU366018"/>
    </source>
</evidence>
<feature type="compositionally biased region" description="Polar residues" evidence="11">
    <location>
        <begin position="1387"/>
        <end position="1403"/>
    </location>
</feature>
<dbReference type="Gene3D" id="2.10.110.30">
    <property type="match status" value="1"/>
</dbReference>
<dbReference type="InterPro" id="IPR003769">
    <property type="entry name" value="ClpS_core"/>
</dbReference>
<keyword evidence="14" id="KW-1185">Reference proteome</keyword>
<reference evidence="14" key="1">
    <citation type="submission" date="2016-05" db="EMBL/GenBank/DDBJ databases">
        <title>Comparative genomics of biotechnologically important yeasts.</title>
        <authorList>
            <consortium name="DOE Joint Genome Institute"/>
            <person name="Riley R."/>
            <person name="Haridas S."/>
            <person name="Wolfe K.H."/>
            <person name="Lopes M.R."/>
            <person name="Hittinger C.T."/>
            <person name="Goker M."/>
            <person name="Salamov A."/>
            <person name="Wisecaver J."/>
            <person name="Long T.M."/>
            <person name="Aerts A.L."/>
            <person name="Barry K."/>
            <person name="Choi C."/>
            <person name="Clum A."/>
            <person name="Coughlan A.Y."/>
            <person name="Deshpande S."/>
            <person name="Douglass A.P."/>
            <person name="Hanson S.J."/>
            <person name="Klenk H.-P."/>
            <person name="Labutti K."/>
            <person name="Lapidus A."/>
            <person name="Lindquist E."/>
            <person name="Lipzen A."/>
            <person name="Meier-Kolthoff J.P."/>
            <person name="Ohm R.A."/>
            <person name="Otillar R.P."/>
            <person name="Pangilinan J."/>
            <person name="Peng Y."/>
            <person name="Rokas A."/>
            <person name="Rosa C.A."/>
            <person name="Scheuner C."/>
            <person name="Sibirny A.A."/>
            <person name="Slot J.C."/>
            <person name="Stielow J.B."/>
            <person name="Sun H."/>
            <person name="Kurtzman C.P."/>
            <person name="Blackwell M."/>
            <person name="Grigoriev I.V."/>
            <person name="Jeffries T.W."/>
        </authorList>
    </citation>
    <scope>NUCLEOTIDE SEQUENCE [LARGE SCALE GENOMIC DNA]</scope>
    <source>
        <strain evidence="14">NRRL Y-2460</strain>
    </source>
</reference>
<dbReference type="EMBL" id="KV454014">
    <property type="protein sequence ID" value="ODV95521.1"/>
    <property type="molecule type" value="Genomic_DNA"/>
</dbReference>
<dbReference type="InterPro" id="IPR039164">
    <property type="entry name" value="UBR1-like"/>
</dbReference>
<dbReference type="InterPro" id="IPR013083">
    <property type="entry name" value="Znf_RING/FYVE/PHD"/>
</dbReference>
<dbReference type="SUPFAM" id="SSF54736">
    <property type="entry name" value="ClpS-like"/>
    <property type="match status" value="1"/>
</dbReference>
<dbReference type="Gene3D" id="3.30.1390.10">
    <property type="match status" value="1"/>
</dbReference>
<dbReference type="PANTHER" id="PTHR21497:SF26">
    <property type="entry name" value="E3 UBIQUITIN-PROTEIN LIGASE UBR1"/>
    <property type="match status" value="1"/>
</dbReference>
<dbReference type="Gene3D" id="3.30.40.10">
    <property type="entry name" value="Zinc/RING finger domain, C3HC4 (zinc finger)"/>
    <property type="match status" value="1"/>
</dbReference>
<dbReference type="InterPro" id="IPR014719">
    <property type="entry name" value="Ribosomal_bL12_C/ClpS-like"/>
</dbReference>
<dbReference type="SMART" id="SM00396">
    <property type="entry name" value="ZnF_UBR1"/>
    <property type="match status" value="1"/>
</dbReference>